<proteinExistence type="inferred from homology"/>
<accession>A0ABV8MI17</accession>
<sequence length="302" mass="32874">MQAFTSLSDSRLTSKFALDSQSVGDLRAKLGRDPQGATREVAEQFEALFVDMMMKAMREATPKFDELESESVGFFRGMYDQQLSQTFAGGRGLGFADLIERQINQFNEQRRSVLPIIEPPTSSEAGKPPAMLAAPAAAPAIPSGPAKSSNAEQFIAEVGEHAVDAARSLGVSPHLLLAHAALESGWGRRPIVNEAGQNSHNLFGIKAGRGWQGKTAEIVTTEYVDGVAQKRVERFRAYDSYDEAFADYARLLNQRYGEVVGAPDAKAFAGELQQGGYATDPQYAAKLTRVAEHRALRAYRTV</sequence>
<keyword evidence="9" id="KW-0961">Cell wall biogenesis/degradation</keyword>
<dbReference type="EMBL" id="JBHSBU010000001">
    <property type="protein sequence ID" value="MFC4157757.1"/>
    <property type="molecule type" value="Genomic_DNA"/>
</dbReference>
<evidence type="ECO:0000256" key="8">
    <source>
        <dbReference type="ARBA" id="ARBA00023295"/>
    </source>
</evidence>
<evidence type="ECO:0000313" key="12">
    <source>
        <dbReference type="EMBL" id="MFC4157757.1"/>
    </source>
</evidence>
<evidence type="ECO:0000256" key="5">
    <source>
        <dbReference type="ARBA" id="ARBA00013433"/>
    </source>
</evidence>
<keyword evidence="7 12" id="KW-0378">Hydrolase</keyword>
<evidence type="ECO:0000259" key="11">
    <source>
        <dbReference type="SMART" id="SM00047"/>
    </source>
</evidence>
<evidence type="ECO:0000256" key="6">
    <source>
        <dbReference type="ARBA" id="ARBA00022764"/>
    </source>
</evidence>
<keyword evidence="6" id="KW-0574">Periplasm</keyword>
<comment type="caution">
    <text evidence="12">The sequence shown here is derived from an EMBL/GenBank/DDBJ whole genome shotgun (WGS) entry which is preliminary data.</text>
</comment>
<keyword evidence="12" id="KW-0969">Cilium</keyword>
<dbReference type="Proteomes" id="UP001595791">
    <property type="component" value="Unassembled WGS sequence"/>
</dbReference>
<dbReference type="Gene3D" id="2.10.70.40">
    <property type="entry name" value="peptidoglycan hydrolase"/>
    <property type="match status" value="1"/>
</dbReference>
<name>A0ABV8MI17_9NEIS</name>
<organism evidence="12 13">
    <name type="scientific">Chitinimonas lacunae</name>
    <dbReference type="NCBI Taxonomy" id="1963018"/>
    <lineage>
        <taxon>Bacteria</taxon>
        <taxon>Pseudomonadati</taxon>
        <taxon>Pseudomonadota</taxon>
        <taxon>Betaproteobacteria</taxon>
        <taxon>Neisseriales</taxon>
        <taxon>Chitinibacteraceae</taxon>
        <taxon>Chitinimonas</taxon>
    </lineage>
</organism>
<dbReference type="InterPro" id="IPR051056">
    <property type="entry name" value="Glycosyl_Hydrolase_73"/>
</dbReference>
<protein>
    <recommendedName>
        <fullName evidence="5">Peptidoglycan hydrolase FlgJ</fullName>
    </recommendedName>
    <alternativeName>
        <fullName evidence="10">Muramidase FlgJ</fullName>
    </alternativeName>
</protein>
<evidence type="ECO:0000256" key="4">
    <source>
        <dbReference type="ARBA" id="ARBA00007974"/>
    </source>
</evidence>
<gene>
    <name evidence="12" type="primary">flgJ</name>
    <name evidence="12" type="ORF">ACFOW7_00165</name>
</gene>
<dbReference type="RefSeq" id="WP_378159729.1">
    <property type="nucleotide sequence ID" value="NZ_JBHSBU010000001.1"/>
</dbReference>
<evidence type="ECO:0000256" key="3">
    <source>
        <dbReference type="ARBA" id="ARBA00006880"/>
    </source>
</evidence>
<keyword evidence="12" id="KW-0282">Flagellum</keyword>
<dbReference type="InterPro" id="IPR002901">
    <property type="entry name" value="MGlyc_endo_b_GlcNAc-like_dom"/>
</dbReference>
<dbReference type="NCBIfam" id="TIGR02541">
    <property type="entry name" value="flagell_FlgJ"/>
    <property type="match status" value="1"/>
</dbReference>
<evidence type="ECO:0000256" key="7">
    <source>
        <dbReference type="ARBA" id="ARBA00022801"/>
    </source>
</evidence>
<evidence type="ECO:0000256" key="10">
    <source>
        <dbReference type="ARBA" id="ARBA00030835"/>
    </source>
</evidence>
<dbReference type="PANTHER" id="PTHR33308">
    <property type="entry name" value="PEPTIDOGLYCAN HYDROLASE FLGJ"/>
    <property type="match status" value="1"/>
</dbReference>
<comment type="similarity">
    <text evidence="4">In the C-terminal section; belongs to the glycosyl hydrolase 73 family.</text>
</comment>
<dbReference type="SMART" id="SM00047">
    <property type="entry name" value="LYZ2"/>
    <property type="match status" value="1"/>
</dbReference>
<dbReference type="Gene3D" id="1.10.530.10">
    <property type="match status" value="1"/>
</dbReference>
<evidence type="ECO:0000256" key="2">
    <source>
        <dbReference type="ARBA" id="ARBA00004418"/>
    </source>
</evidence>
<comment type="function">
    <text evidence="1">Flagellum-specific muramidase which hydrolyzes the peptidoglycan layer to assemble the rod structure in the periplasmic space.</text>
</comment>
<dbReference type="InterPro" id="IPR019301">
    <property type="entry name" value="Flagellar_prot_FlgJ_N"/>
</dbReference>
<dbReference type="PRINTS" id="PR01002">
    <property type="entry name" value="FLGFLGJ"/>
</dbReference>
<dbReference type="Pfam" id="PF10135">
    <property type="entry name" value="Rod-binding"/>
    <property type="match status" value="1"/>
</dbReference>
<evidence type="ECO:0000313" key="13">
    <source>
        <dbReference type="Proteomes" id="UP001595791"/>
    </source>
</evidence>
<dbReference type="Pfam" id="PF01832">
    <property type="entry name" value="Glucosaminidase"/>
    <property type="match status" value="1"/>
</dbReference>
<comment type="subcellular location">
    <subcellularLocation>
        <location evidence="2">Periplasm</location>
    </subcellularLocation>
</comment>
<evidence type="ECO:0000256" key="9">
    <source>
        <dbReference type="ARBA" id="ARBA00023316"/>
    </source>
</evidence>
<comment type="similarity">
    <text evidence="3">In the N-terminal section; belongs to the FlgJ family.</text>
</comment>
<evidence type="ECO:0000256" key="1">
    <source>
        <dbReference type="ARBA" id="ARBA00002954"/>
    </source>
</evidence>
<dbReference type="InterPro" id="IPR013377">
    <property type="entry name" value="FlgJ"/>
</dbReference>
<reference evidence="13" key="1">
    <citation type="journal article" date="2019" name="Int. J. Syst. Evol. Microbiol.">
        <title>The Global Catalogue of Microorganisms (GCM) 10K type strain sequencing project: providing services to taxonomists for standard genome sequencing and annotation.</title>
        <authorList>
            <consortium name="The Broad Institute Genomics Platform"/>
            <consortium name="The Broad Institute Genome Sequencing Center for Infectious Disease"/>
            <person name="Wu L."/>
            <person name="Ma J."/>
        </authorList>
    </citation>
    <scope>NUCLEOTIDE SEQUENCE [LARGE SCALE GENOMIC DNA]</scope>
    <source>
        <strain evidence="13">LMG 29894</strain>
    </source>
</reference>
<dbReference type="PANTHER" id="PTHR33308:SF9">
    <property type="entry name" value="PEPTIDOGLYCAN HYDROLASE FLGJ"/>
    <property type="match status" value="1"/>
</dbReference>
<feature type="domain" description="Mannosyl-glycoprotein endo-beta-N-acetylglucosamidase-like" evidence="11">
    <location>
        <begin position="145"/>
        <end position="300"/>
    </location>
</feature>
<dbReference type="GO" id="GO:0016787">
    <property type="term" value="F:hydrolase activity"/>
    <property type="evidence" value="ECO:0007669"/>
    <property type="project" value="UniProtKB-KW"/>
</dbReference>
<keyword evidence="13" id="KW-1185">Reference proteome</keyword>
<keyword evidence="12" id="KW-0966">Cell projection</keyword>
<keyword evidence="8" id="KW-0326">Glycosidase</keyword>